<sequence>MTATLQSTQQSYYTPEEYLALEETAEYKSEYHDGEIVPMTGGTTNHNRIARNMLIALSLQLRGRDYEVFIGDVRLWIPRFNRFTYPDMMVIAGQPEYYNNRKDTITNPQVIIEVLSKSTKGYDRGDKFRFYRTIPSFQEYILLDQNQMFMEQFSKQANKRWSYSVYDEEDTALVFSSFQVEVSLADIYDKVDFEAEEPEEEVEDLKEDVGE</sequence>
<gene>
    <name evidence="2" type="ORF">H6G03_19945</name>
</gene>
<evidence type="ECO:0000259" key="1">
    <source>
        <dbReference type="Pfam" id="PF05685"/>
    </source>
</evidence>
<comment type="caution">
    <text evidence="2">The sequence shown here is derived from an EMBL/GenBank/DDBJ whole genome shotgun (WGS) entry which is preliminary data.</text>
</comment>
<reference evidence="2" key="2">
    <citation type="submission" date="2020-08" db="EMBL/GenBank/DDBJ databases">
        <authorList>
            <person name="Chen M."/>
            <person name="Teng W."/>
            <person name="Zhao L."/>
            <person name="Hu C."/>
            <person name="Zhou Y."/>
            <person name="Han B."/>
            <person name="Song L."/>
            <person name="Shu W."/>
        </authorList>
    </citation>
    <scope>NUCLEOTIDE SEQUENCE</scope>
    <source>
        <strain evidence="2">FACHB-1375</strain>
    </source>
</reference>
<keyword evidence="2" id="KW-0378">Hydrolase</keyword>
<organism evidence="2 3">
    <name type="scientific">Aerosakkonema funiforme FACHB-1375</name>
    <dbReference type="NCBI Taxonomy" id="2949571"/>
    <lineage>
        <taxon>Bacteria</taxon>
        <taxon>Bacillati</taxon>
        <taxon>Cyanobacteriota</taxon>
        <taxon>Cyanophyceae</taxon>
        <taxon>Oscillatoriophycideae</taxon>
        <taxon>Aerosakkonematales</taxon>
        <taxon>Aerosakkonemataceae</taxon>
        <taxon>Aerosakkonema</taxon>
    </lineage>
</organism>
<dbReference type="Proteomes" id="UP000641646">
    <property type="component" value="Unassembled WGS sequence"/>
</dbReference>
<dbReference type="SUPFAM" id="SSF52980">
    <property type="entry name" value="Restriction endonuclease-like"/>
    <property type="match status" value="1"/>
</dbReference>
<dbReference type="CDD" id="cd06260">
    <property type="entry name" value="DUF820-like"/>
    <property type="match status" value="1"/>
</dbReference>
<accession>A0A926ZJU6</accession>
<dbReference type="GO" id="GO:0004519">
    <property type="term" value="F:endonuclease activity"/>
    <property type="evidence" value="ECO:0007669"/>
    <property type="project" value="UniProtKB-KW"/>
</dbReference>
<dbReference type="AlphaFoldDB" id="A0A926ZJU6"/>
<dbReference type="InterPro" id="IPR008538">
    <property type="entry name" value="Uma2"/>
</dbReference>
<name>A0A926ZJU6_9CYAN</name>
<proteinExistence type="predicted"/>
<keyword evidence="2" id="KW-0255">Endonuclease</keyword>
<reference evidence="2" key="1">
    <citation type="journal article" date="2015" name="ISME J.">
        <title>Draft Genome Sequence of Streptomyces incarnatus NRRL8089, which Produces the Nucleoside Antibiotic Sinefungin.</title>
        <authorList>
            <person name="Oshima K."/>
            <person name="Hattori M."/>
            <person name="Shimizu H."/>
            <person name="Fukuda K."/>
            <person name="Nemoto M."/>
            <person name="Inagaki K."/>
            <person name="Tamura T."/>
        </authorList>
    </citation>
    <scope>NUCLEOTIDE SEQUENCE</scope>
    <source>
        <strain evidence="2">FACHB-1375</strain>
    </source>
</reference>
<dbReference type="Gene3D" id="3.90.1570.10">
    <property type="entry name" value="tt1808, chain A"/>
    <property type="match status" value="1"/>
</dbReference>
<feature type="domain" description="Putative restriction endonuclease" evidence="1">
    <location>
        <begin position="15"/>
        <end position="184"/>
    </location>
</feature>
<evidence type="ECO:0000313" key="2">
    <source>
        <dbReference type="EMBL" id="MBD2183306.1"/>
    </source>
</evidence>
<dbReference type="InterPro" id="IPR012296">
    <property type="entry name" value="Nuclease_put_TT1808"/>
</dbReference>
<evidence type="ECO:0000313" key="3">
    <source>
        <dbReference type="Proteomes" id="UP000641646"/>
    </source>
</evidence>
<keyword evidence="3" id="KW-1185">Reference proteome</keyword>
<dbReference type="Pfam" id="PF05685">
    <property type="entry name" value="Uma2"/>
    <property type="match status" value="1"/>
</dbReference>
<dbReference type="InterPro" id="IPR011335">
    <property type="entry name" value="Restrct_endonuc-II-like"/>
</dbReference>
<dbReference type="PANTHER" id="PTHR36558:SF1">
    <property type="entry name" value="RESTRICTION ENDONUCLEASE DOMAIN-CONTAINING PROTEIN-RELATED"/>
    <property type="match status" value="1"/>
</dbReference>
<dbReference type="RefSeq" id="WP_190467351.1">
    <property type="nucleotide sequence ID" value="NZ_JACJPW010000052.1"/>
</dbReference>
<protein>
    <submittedName>
        <fullName evidence="2">Uma2 family endonuclease</fullName>
    </submittedName>
</protein>
<dbReference type="PANTHER" id="PTHR36558">
    <property type="entry name" value="GLR1098 PROTEIN"/>
    <property type="match status" value="1"/>
</dbReference>
<dbReference type="EMBL" id="JACJPW010000052">
    <property type="protein sequence ID" value="MBD2183306.1"/>
    <property type="molecule type" value="Genomic_DNA"/>
</dbReference>
<keyword evidence="2" id="KW-0540">Nuclease</keyword>